<organism evidence="2 3">
    <name type="scientific">Legionella dresdenensis</name>
    <dbReference type="NCBI Taxonomy" id="450200"/>
    <lineage>
        <taxon>Bacteria</taxon>
        <taxon>Pseudomonadati</taxon>
        <taxon>Pseudomonadota</taxon>
        <taxon>Gammaproteobacteria</taxon>
        <taxon>Legionellales</taxon>
        <taxon>Legionellaceae</taxon>
        <taxon>Legionella</taxon>
    </lineage>
</organism>
<feature type="domain" description="N-acetyltransferase" evidence="1">
    <location>
        <begin position="160"/>
        <end position="321"/>
    </location>
</feature>
<name>A0ABV8CG22_9GAMM</name>
<dbReference type="PANTHER" id="PTHR43451:SF1">
    <property type="entry name" value="ACETYLTRANSFERASE"/>
    <property type="match status" value="1"/>
</dbReference>
<dbReference type="InterPro" id="IPR000182">
    <property type="entry name" value="GNAT_dom"/>
</dbReference>
<dbReference type="Pfam" id="PF00583">
    <property type="entry name" value="Acetyltransf_1"/>
    <property type="match status" value="1"/>
</dbReference>
<dbReference type="InterPro" id="IPR052564">
    <property type="entry name" value="N-acetyltrans/Recomb-assoc"/>
</dbReference>
<dbReference type="EMBL" id="JBHSAB010000020">
    <property type="protein sequence ID" value="MFC3909141.1"/>
    <property type="molecule type" value="Genomic_DNA"/>
</dbReference>
<evidence type="ECO:0000313" key="2">
    <source>
        <dbReference type="EMBL" id="MFC3909141.1"/>
    </source>
</evidence>
<dbReference type="Proteomes" id="UP001595758">
    <property type="component" value="Unassembled WGS sequence"/>
</dbReference>
<dbReference type="SUPFAM" id="SSF55729">
    <property type="entry name" value="Acyl-CoA N-acyltransferases (Nat)"/>
    <property type="match status" value="2"/>
</dbReference>
<sequence length="329" mass="37231">MNPKIQVRRYQDGDAKFLSQIYFNTIHTVNANDYTKEQLDAWAPWSSVQDYGGWQEKLEKTQPFVALIADNIVGFAEFEPNGHIDCFYVHHEFQGSGIGSALIHEIEKAAVDKSISRVYAEVSITAKPFFEAKGFHVVKQQTVTIRGIELINFVMEKHYKNLRSLSADDIPILVGAFNAIGWNKPSSLFEQYLKESETGERLIWVAFIHDRFAGYITLKWQSQYETFAKDHIPEIIDLNVLPPFRRVGVGSMLLDIAEKEAATKSEHVGIGVGLYAGHDGGYGSAQRLYVKRGYIPDGLGVTYNYKPTVPGQSYPLDDDLILWFTKKLN</sequence>
<dbReference type="Pfam" id="PF13673">
    <property type="entry name" value="Acetyltransf_10"/>
    <property type="match status" value="1"/>
</dbReference>
<dbReference type="GO" id="GO:0016746">
    <property type="term" value="F:acyltransferase activity"/>
    <property type="evidence" value="ECO:0007669"/>
    <property type="project" value="UniProtKB-KW"/>
</dbReference>
<keyword evidence="2" id="KW-0347">Helicase</keyword>
<dbReference type="PROSITE" id="PS51186">
    <property type="entry name" value="GNAT"/>
    <property type="match status" value="2"/>
</dbReference>
<evidence type="ECO:0000259" key="1">
    <source>
        <dbReference type="PROSITE" id="PS51186"/>
    </source>
</evidence>
<feature type="domain" description="N-acetyltransferase" evidence="1">
    <location>
        <begin position="5"/>
        <end position="160"/>
    </location>
</feature>
<proteinExistence type="predicted"/>
<keyword evidence="2" id="KW-0547">Nucleotide-binding</keyword>
<comment type="caution">
    <text evidence="2">The sequence shown here is derived from an EMBL/GenBank/DDBJ whole genome shotgun (WGS) entry which is preliminary data.</text>
</comment>
<keyword evidence="2" id="KW-0378">Hydrolase</keyword>
<keyword evidence="2" id="KW-0012">Acyltransferase</keyword>
<accession>A0ABV8CG22</accession>
<keyword evidence="2" id="KW-0808">Transferase</keyword>
<gene>
    <name evidence="2" type="ORF">ACFORL_08640</name>
</gene>
<dbReference type="Gene3D" id="3.40.630.30">
    <property type="match status" value="2"/>
</dbReference>
<dbReference type="GO" id="GO:0004386">
    <property type="term" value="F:helicase activity"/>
    <property type="evidence" value="ECO:0007669"/>
    <property type="project" value="UniProtKB-KW"/>
</dbReference>
<dbReference type="InterPro" id="IPR016181">
    <property type="entry name" value="Acyl_CoA_acyltransferase"/>
</dbReference>
<dbReference type="CDD" id="cd04301">
    <property type="entry name" value="NAT_SF"/>
    <property type="match status" value="2"/>
</dbReference>
<reference evidence="3" key="1">
    <citation type="journal article" date="2019" name="Int. J. Syst. Evol. Microbiol.">
        <title>The Global Catalogue of Microorganisms (GCM) 10K type strain sequencing project: providing services to taxonomists for standard genome sequencing and annotation.</title>
        <authorList>
            <consortium name="The Broad Institute Genomics Platform"/>
            <consortium name="The Broad Institute Genome Sequencing Center for Infectious Disease"/>
            <person name="Wu L."/>
            <person name="Ma J."/>
        </authorList>
    </citation>
    <scope>NUCLEOTIDE SEQUENCE [LARGE SCALE GENOMIC DNA]</scope>
    <source>
        <strain evidence="3">CCUG 59858</strain>
    </source>
</reference>
<dbReference type="PANTHER" id="PTHR43451">
    <property type="entry name" value="ACETYLTRANSFERASE (GNAT) FAMILY PROTEIN"/>
    <property type="match status" value="1"/>
</dbReference>
<keyword evidence="2" id="KW-0067">ATP-binding</keyword>
<dbReference type="EC" id="2.3.1.-" evidence="2"/>
<dbReference type="RefSeq" id="WP_382343078.1">
    <property type="nucleotide sequence ID" value="NZ_JBHSAB010000020.1"/>
</dbReference>
<keyword evidence="3" id="KW-1185">Reference proteome</keyword>
<protein>
    <submittedName>
        <fullName evidence="2">GNAT family N-acetyltransferase</fullName>
        <ecNumber evidence="2">2.3.1.-</ecNumber>
    </submittedName>
</protein>
<evidence type="ECO:0000313" key="3">
    <source>
        <dbReference type="Proteomes" id="UP001595758"/>
    </source>
</evidence>